<evidence type="ECO:0000313" key="14">
    <source>
        <dbReference type="Proteomes" id="UP000887560"/>
    </source>
</evidence>
<evidence type="ECO:0000256" key="1">
    <source>
        <dbReference type="ARBA" id="ARBA00004123"/>
    </source>
</evidence>
<dbReference type="AlphaFoldDB" id="A0A915NMA0"/>
<evidence type="ECO:0000256" key="6">
    <source>
        <dbReference type="ARBA" id="ARBA00023136"/>
    </source>
</evidence>
<reference evidence="15" key="1">
    <citation type="submission" date="2022-11" db="UniProtKB">
        <authorList>
            <consortium name="WormBaseParasite"/>
        </authorList>
    </citation>
    <scope>IDENTIFICATION</scope>
</reference>
<dbReference type="PANTHER" id="PTHR24329">
    <property type="entry name" value="HOMEOBOX PROTEIN ARISTALESS"/>
    <property type="match status" value="1"/>
</dbReference>
<feature type="domain" description="Homeobox" evidence="12">
    <location>
        <begin position="192"/>
        <end position="252"/>
    </location>
</feature>
<evidence type="ECO:0000313" key="15">
    <source>
        <dbReference type="WBParaSite" id="scf7180000418388.g2353"/>
    </source>
</evidence>
<dbReference type="CDD" id="cd00086">
    <property type="entry name" value="homeodomain"/>
    <property type="match status" value="1"/>
</dbReference>
<keyword evidence="14" id="KW-1185">Reference proteome</keyword>
<name>A0A915NMA0_9BILA</name>
<dbReference type="InterPro" id="IPR009057">
    <property type="entry name" value="Homeodomain-like_sf"/>
</dbReference>
<keyword evidence="3 11" id="KW-0812">Transmembrane</keyword>
<feature type="transmembrane region" description="Helical" evidence="11">
    <location>
        <begin position="409"/>
        <end position="429"/>
    </location>
</feature>
<keyword evidence="8 9" id="KW-0539">Nucleus</keyword>
<dbReference type="SUPFAM" id="SSF81321">
    <property type="entry name" value="Family A G protein-coupled receptor-like"/>
    <property type="match status" value="1"/>
</dbReference>
<evidence type="ECO:0000259" key="12">
    <source>
        <dbReference type="PROSITE" id="PS50071"/>
    </source>
</evidence>
<dbReference type="WBParaSite" id="scf7180000418388.g2353">
    <property type="protein sequence ID" value="scf7180000418388.g2353"/>
    <property type="gene ID" value="scf7180000418388.g2353"/>
</dbReference>
<dbReference type="PANTHER" id="PTHR24329:SF543">
    <property type="entry name" value="FI01017P-RELATED"/>
    <property type="match status" value="1"/>
</dbReference>
<evidence type="ECO:0000256" key="10">
    <source>
        <dbReference type="RuleBase" id="RU000682"/>
    </source>
</evidence>
<keyword evidence="5 9" id="KW-0238">DNA-binding</keyword>
<feature type="domain" description="G-protein coupled receptors family 1 profile" evidence="13">
    <location>
        <begin position="300"/>
        <end position="558"/>
    </location>
</feature>
<evidence type="ECO:0000256" key="5">
    <source>
        <dbReference type="ARBA" id="ARBA00023125"/>
    </source>
</evidence>
<accession>A0A915NMA0</accession>
<dbReference type="InterPro" id="IPR019424">
    <property type="entry name" value="7TM_GPCR_Srsx"/>
</dbReference>
<dbReference type="InterPro" id="IPR017452">
    <property type="entry name" value="GPCR_Rhodpsn_7TM"/>
</dbReference>
<evidence type="ECO:0000256" key="3">
    <source>
        <dbReference type="ARBA" id="ARBA00022692"/>
    </source>
</evidence>
<evidence type="ECO:0000256" key="9">
    <source>
        <dbReference type="PROSITE-ProRule" id="PRU00108"/>
    </source>
</evidence>
<dbReference type="Gene3D" id="1.20.1070.10">
    <property type="entry name" value="Rhodopsin 7-helix transmembrane proteins"/>
    <property type="match status" value="1"/>
</dbReference>
<evidence type="ECO:0000256" key="11">
    <source>
        <dbReference type="SAM" id="Phobius"/>
    </source>
</evidence>
<feature type="transmembrane region" description="Helical" evidence="11">
    <location>
        <begin position="369"/>
        <end position="389"/>
    </location>
</feature>
<feature type="transmembrane region" description="Helical" evidence="11">
    <location>
        <begin position="538"/>
        <end position="559"/>
    </location>
</feature>
<dbReference type="Proteomes" id="UP000887560">
    <property type="component" value="Unplaced"/>
</dbReference>
<dbReference type="InterPro" id="IPR050649">
    <property type="entry name" value="Paired_Homeobox_TFs"/>
</dbReference>
<dbReference type="GO" id="GO:0005634">
    <property type="term" value="C:nucleus"/>
    <property type="evidence" value="ECO:0007669"/>
    <property type="project" value="UniProtKB-SubCell"/>
</dbReference>
<dbReference type="PROSITE" id="PS00027">
    <property type="entry name" value="HOMEOBOX_1"/>
    <property type="match status" value="1"/>
</dbReference>
<dbReference type="PROSITE" id="PS50071">
    <property type="entry name" value="HOMEOBOX_2"/>
    <property type="match status" value="1"/>
</dbReference>
<keyword evidence="4 11" id="KW-1133">Transmembrane helix</keyword>
<dbReference type="SUPFAM" id="SSF46689">
    <property type="entry name" value="Homeodomain-like"/>
    <property type="match status" value="1"/>
</dbReference>
<keyword evidence="6 11" id="KW-0472">Membrane</keyword>
<comment type="subcellular location">
    <subcellularLocation>
        <location evidence="2">Membrane</location>
    </subcellularLocation>
    <subcellularLocation>
        <location evidence="1 9 10">Nucleus</location>
    </subcellularLocation>
</comment>
<evidence type="ECO:0000256" key="4">
    <source>
        <dbReference type="ARBA" id="ARBA00022989"/>
    </source>
</evidence>
<organism evidence="14 15">
    <name type="scientific">Meloidogyne floridensis</name>
    <dbReference type="NCBI Taxonomy" id="298350"/>
    <lineage>
        <taxon>Eukaryota</taxon>
        <taxon>Metazoa</taxon>
        <taxon>Ecdysozoa</taxon>
        <taxon>Nematoda</taxon>
        <taxon>Chromadorea</taxon>
        <taxon>Rhabditida</taxon>
        <taxon>Tylenchina</taxon>
        <taxon>Tylenchomorpha</taxon>
        <taxon>Tylenchoidea</taxon>
        <taxon>Meloidogynidae</taxon>
        <taxon>Meloidogyninae</taxon>
        <taxon>Meloidogyne</taxon>
    </lineage>
</organism>
<protein>
    <submittedName>
        <fullName evidence="15">G protein-coupled receptor</fullName>
    </submittedName>
</protein>
<dbReference type="Gene3D" id="1.10.10.60">
    <property type="entry name" value="Homeodomain-like"/>
    <property type="match status" value="1"/>
</dbReference>
<evidence type="ECO:0000256" key="8">
    <source>
        <dbReference type="ARBA" id="ARBA00023242"/>
    </source>
</evidence>
<dbReference type="GO" id="GO:0016020">
    <property type="term" value="C:membrane"/>
    <property type="evidence" value="ECO:0007669"/>
    <property type="project" value="UniProtKB-SubCell"/>
</dbReference>
<dbReference type="InterPro" id="IPR017970">
    <property type="entry name" value="Homeobox_CS"/>
</dbReference>
<dbReference type="GO" id="GO:0000977">
    <property type="term" value="F:RNA polymerase II transcription regulatory region sequence-specific DNA binding"/>
    <property type="evidence" value="ECO:0007669"/>
    <property type="project" value="TreeGrafter"/>
</dbReference>
<keyword evidence="7 9" id="KW-0371">Homeobox</keyword>
<dbReference type="SMART" id="SM01381">
    <property type="entry name" value="7TM_GPCR_Srsx"/>
    <property type="match status" value="1"/>
</dbReference>
<evidence type="ECO:0000256" key="2">
    <source>
        <dbReference type="ARBA" id="ARBA00004370"/>
    </source>
</evidence>
<dbReference type="Pfam" id="PF10320">
    <property type="entry name" value="7TM_GPCR_Srsx"/>
    <property type="match status" value="1"/>
</dbReference>
<evidence type="ECO:0000259" key="13">
    <source>
        <dbReference type="PROSITE" id="PS50262"/>
    </source>
</evidence>
<dbReference type="GO" id="GO:0000981">
    <property type="term" value="F:DNA-binding transcription factor activity, RNA polymerase II-specific"/>
    <property type="evidence" value="ECO:0007669"/>
    <property type="project" value="InterPro"/>
</dbReference>
<evidence type="ECO:0000256" key="7">
    <source>
        <dbReference type="ARBA" id="ARBA00023155"/>
    </source>
</evidence>
<feature type="transmembrane region" description="Helical" evidence="11">
    <location>
        <begin position="457"/>
        <end position="481"/>
    </location>
</feature>
<proteinExistence type="predicted"/>
<dbReference type="InterPro" id="IPR000276">
    <property type="entry name" value="GPCR_Rhodpsn"/>
</dbReference>
<dbReference type="PROSITE" id="PS50262">
    <property type="entry name" value="G_PROTEIN_RECEP_F1_2"/>
    <property type="match status" value="1"/>
</dbReference>
<dbReference type="CDD" id="cd00637">
    <property type="entry name" value="7tm_classA_rhodopsin-like"/>
    <property type="match status" value="1"/>
</dbReference>
<dbReference type="GO" id="GO:0004930">
    <property type="term" value="F:G protein-coupled receptor activity"/>
    <property type="evidence" value="ECO:0007669"/>
    <property type="project" value="InterPro"/>
</dbReference>
<sequence length="633" mass="72106">MQNINSSIQFNPPPLPPFSFEEPIAVTKCANNNTDLLIPIPNNLNTVIASTANISPCSSSNIFPFNLNEINSIQNQFGIKTIANNIPGAQQNLLNLQNIYNNPSLMNTIFGSNSLFNFSSLQQPSMQIPQNKNTENLNNFETNTLPPTSTTIISPKFLPPTLIFAGQNNQKEKFQIKGLQTTNSLKTDEKRKVARRNRTAFTDSQLEELENCFEHQQYPDVSVRDKLAKQTNLPESKIQVWFKNRRAKHRKYLRNLPATDEDTEVLQNNKIEKVTETPSIISWNPIQPCNYILALPPTFGNNSILPDLKNGIQNYSQPSSIPQTLDSLLLQKYASYEFCILTFGVNRLFVARHLIIGPQLMTMFQCFCFTSAFLILFASSFVLMAAIAIDRLISVVLPITYNHLNKKIYFILVALCILTYALFNVSLAWEEVQDVAGNTTFKVKCNGITSTLHHNSVYFMSISLFFEIFSAAIYVIIWYLLRHGMRNNLSTRRLFKSLLSILLVSLFGFTFYTNYYLFTKIIGIPNFWDPSDTAVTYIVYQLANHFALIACCANAVILFKFSCEYRRAFLKYIPILKRYVKDLNNKNAINQIKPIRQKIVSKIKVGADNNLMQNEGINNLNSKVIFKRNNSDP</sequence>
<dbReference type="SMART" id="SM00389">
    <property type="entry name" value="HOX"/>
    <property type="match status" value="1"/>
</dbReference>
<dbReference type="InterPro" id="IPR001356">
    <property type="entry name" value="HD"/>
</dbReference>
<dbReference type="Pfam" id="PF00046">
    <property type="entry name" value="Homeodomain"/>
    <property type="match status" value="1"/>
</dbReference>
<feature type="DNA-binding region" description="Homeobox" evidence="9">
    <location>
        <begin position="194"/>
        <end position="253"/>
    </location>
</feature>
<feature type="transmembrane region" description="Helical" evidence="11">
    <location>
        <begin position="493"/>
        <end position="518"/>
    </location>
</feature>